<comment type="similarity">
    <text evidence="1">Belongs to the LysR transcriptional regulatory family.</text>
</comment>
<dbReference type="SUPFAM" id="SSF53850">
    <property type="entry name" value="Periplasmic binding protein-like II"/>
    <property type="match status" value="1"/>
</dbReference>
<dbReference type="EMBL" id="WRPP01000007">
    <property type="protein sequence ID" value="MVU81933.1"/>
    <property type="molecule type" value="Genomic_DNA"/>
</dbReference>
<dbReference type="Gene3D" id="1.10.10.10">
    <property type="entry name" value="Winged helix-like DNA-binding domain superfamily/Winged helix DNA-binding domain"/>
    <property type="match status" value="1"/>
</dbReference>
<keyword evidence="8" id="KW-1185">Reference proteome</keyword>
<dbReference type="RefSeq" id="WP_328602541.1">
    <property type="nucleotide sequence ID" value="NZ_WRPP01000007.1"/>
</dbReference>
<keyword evidence="2" id="KW-0805">Transcription regulation</keyword>
<dbReference type="GO" id="GO:0032993">
    <property type="term" value="C:protein-DNA complex"/>
    <property type="evidence" value="ECO:0007669"/>
    <property type="project" value="TreeGrafter"/>
</dbReference>
<dbReference type="PANTHER" id="PTHR30346:SF0">
    <property type="entry name" value="HCA OPERON TRANSCRIPTIONAL ACTIVATOR HCAR"/>
    <property type="match status" value="1"/>
</dbReference>
<dbReference type="InterPro" id="IPR036388">
    <property type="entry name" value="WH-like_DNA-bd_sf"/>
</dbReference>
<dbReference type="Pfam" id="PF00126">
    <property type="entry name" value="HTH_1"/>
    <property type="match status" value="1"/>
</dbReference>
<organism evidence="7 8">
    <name type="scientific">Nocardia terrae</name>
    <dbReference type="NCBI Taxonomy" id="2675851"/>
    <lineage>
        <taxon>Bacteria</taxon>
        <taxon>Bacillati</taxon>
        <taxon>Actinomycetota</taxon>
        <taxon>Actinomycetes</taxon>
        <taxon>Mycobacteriales</taxon>
        <taxon>Nocardiaceae</taxon>
        <taxon>Nocardia</taxon>
    </lineage>
</organism>
<dbReference type="FunFam" id="1.10.10.10:FF:000001">
    <property type="entry name" value="LysR family transcriptional regulator"/>
    <property type="match status" value="1"/>
</dbReference>
<evidence type="ECO:0000256" key="5">
    <source>
        <dbReference type="ARBA" id="ARBA00023163"/>
    </source>
</evidence>
<dbReference type="PRINTS" id="PR00039">
    <property type="entry name" value="HTHLYSR"/>
</dbReference>
<dbReference type="PANTHER" id="PTHR30346">
    <property type="entry name" value="TRANSCRIPTIONAL DUAL REGULATOR HCAR-RELATED"/>
    <property type="match status" value="1"/>
</dbReference>
<evidence type="ECO:0000259" key="6">
    <source>
        <dbReference type="PROSITE" id="PS50931"/>
    </source>
</evidence>
<dbReference type="PROSITE" id="PS50931">
    <property type="entry name" value="HTH_LYSR"/>
    <property type="match status" value="1"/>
</dbReference>
<keyword evidence="5" id="KW-0804">Transcription</keyword>
<keyword evidence="4" id="KW-0010">Activator</keyword>
<dbReference type="InterPro" id="IPR000847">
    <property type="entry name" value="LysR_HTH_N"/>
</dbReference>
<evidence type="ECO:0000256" key="2">
    <source>
        <dbReference type="ARBA" id="ARBA00023015"/>
    </source>
</evidence>
<protein>
    <submittedName>
        <fullName evidence="7">LysR family transcriptional regulator</fullName>
    </submittedName>
</protein>
<dbReference type="GO" id="GO:0003677">
    <property type="term" value="F:DNA binding"/>
    <property type="evidence" value="ECO:0007669"/>
    <property type="project" value="UniProtKB-KW"/>
</dbReference>
<evidence type="ECO:0000256" key="4">
    <source>
        <dbReference type="ARBA" id="ARBA00023159"/>
    </source>
</evidence>
<evidence type="ECO:0000256" key="1">
    <source>
        <dbReference type="ARBA" id="ARBA00009437"/>
    </source>
</evidence>
<reference evidence="7 8" key="1">
    <citation type="submission" date="2019-12" db="EMBL/GenBank/DDBJ databases">
        <title>Nocardia sp. nov. ET3-3 isolated from soil.</title>
        <authorList>
            <person name="Kanchanasin P."/>
            <person name="Tanasupawat S."/>
            <person name="Yuki M."/>
            <person name="Kudo T."/>
        </authorList>
    </citation>
    <scope>NUCLEOTIDE SEQUENCE [LARGE SCALE GENOMIC DNA]</scope>
    <source>
        <strain evidence="7 8">ET3-3</strain>
    </source>
</reference>
<comment type="caution">
    <text evidence="7">The sequence shown here is derived from an EMBL/GenBank/DDBJ whole genome shotgun (WGS) entry which is preliminary data.</text>
</comment>
<name>A0A7K1V5K4_9NOCA</name>
<gene>
    <name evidence="7" type="ORF">GPX89_32430</name>
</gene>
<dbReference type="Proteomes" id="UP000466794">
    <property type="component" value="Unassembled WGS sequence"/>
</dbReference>
<sequence>MDLRSLRYFLAVARERHIGRAASRLHMTQPPLSRAIRELEDELGVILFERTPKGVTLTPAGAVMYDEAAAVLERADRLRNRVATAAGVATLTIGTLADTAAHVGGKVVSLFRAHHPHVNVGIHEADLGDPTAGLRTGLVEVTLTRTPSTTLGSTCACCARFPSVW</sequence>
<dbReference type="GO" id="GO:0003700">
    <property type="term" value="F:DNA-binding transcription factor activity"/>
    <property type="evidence" value="ECO:0007669"/>
    <property type="project" value="InterPro"/>
</dbReference>
<dbReference type="Gene3D" id="3.40.190.10">
    <property type="entry name" value="Periplasmic binding protein-like II"/>
    <property type="match status" value="1"/>
</dbReference>
<evidence type="ECO:0000313" key="8">
    <source>
        <dbReference type="Proteomes" id="UP000466794"/>
    </source>
</evidence>
<dbReference type="InterPro" id="IPR036390">
    <property type="entry name" value="WH_DNA-bd_sf"/>
</dbReference>
<feature type="domain" description="HTH lysR-type" evidence="6">
    <location>
        <begin position="1"/>
        <end position="58"/>
    </location>
</feature>
<proteinExistence type="inferred from homology"/>
<evidence type="ECO:0000313" key="7">
    <source>
        <dbReference type="EMBL" id="MVU81933.1"/>
    </source>
</evidence>
<accession>A0A7K1V5K4</accession>
<dbReference type="SUPFAM" id="SSF46785">
    <property type="entry name" value="Winged helix' DNA-binding domain"/>
    <property type="match status" value="1"/>
</dbReference>
<evidence type="ECO:0000256" key="3">
    <source>
        <dbReference type="ARBA" id="ARBA00023125"/>
    </source>
</evidence>
<keyword evidence="3" id="KW-0238">DNA-binding</keyword>
<dbReference type="AlphaFoldDB" id="A0A7K1V5K4"/>